<protein>
    <submittedName>
        <fullName evidence="15">MCP four helix bundle domain-containing protein</fullName>
    </submittedName>
</protein>
<dbReference type="PRINTS" id="PR00260">
    <property type="entry name" value="CHEMTRNSDUCR"/>
</dbReference>
<dbReference type="CDD" id="cd06225">
    <property type="entry name" value="HAMP"/>
    <property type="match status" value="1"/>
</dbReference>
<evidence type="ECO:0000256" key="10">
    <source>
        <dbReference type="ARBA" id="ARBA00029447"/>
    </source>
</evidence>
<evidence type="ECO:0000313" key="15">
    <source>
        <dbReference type="EMBL" id="MBR7747193.1"/>
    </source>
</evidence>
<dbReference type="Pfam" id="PF00672">
    <property type="entry name" value="HAMP"/>
    <property type="match status" value="1"/>
</dbReference>
<keyword evidence="16" id="KW-1185">Reference proteome</keyword>
<dbReference type="GO" id="GO:0005886">
    <property type="term" value="C:plasma membrane"/>
    <property type="evidence" value="ECO:0007669"/>
    <property type="project" value="UniProtKB-SubCell"/>
</dbReference>
<dbReference type="PANTHER" id="PTHR43531:SF14">
    <property type="entry name" value="METHYL-ACCEPTING CHEMOTAXIS PROTEIN I-RELATED"/>
    <property type="match status" value="1"/>
</dbReference>
<keyword evidence="4" id="KW-0145">Chemotaxis</keyword>
<dbReference type="InterPro" id="IPR004089">
    <property type="entry name" value="MCPsignal_dom"/>
</dbReference>
<dbReference type="RefSeq" id="WP_212684528.1">
    <property type="nucleotide sequence ID" value="NZ_JAGSPM010000006.1"/>
</dbReference>
<evidence type="ECO:0000256" key="1">
    <source>
        <dbReference type="ARBA" id="ARBA00004429"/>
    </source>
</evidence>
<comment type="subcellular location">
    <subcellularLocation>
        <location evidence="1">Cell inner membrane</location>
        <topology evidence="1">Multi-pass membrane protein</topology>
    </subcellularLocation>
</comment>
<comment type="caution">
    <text evidence="15">The sequence shown here is derived from an EMBL/GenBank/DDBJ whole genome shotgun (WGS) entry which is preliminary data.</text>
</comment>
<evidence type="ECO:0000259" key="13">
    <source>
        <dbReference type="PROSITE" id="PS50111"/>
    </source>
</evidence>
<dbReference type="Proteomes" id="UP000680158">
    <property type="component" value="Unassembled WGS sequence"/>
</dbReference>
<sequence length="532" mass="57122">MLRNLTIKAKLIISLVILSLVALLIGFEGFVALNRNNSSIKTIYDDRLIALSQLDSVIRLIQRNQIAISRAAVESPEQIKLTLTEVEDNRNRANKVWAEYMATFLTPEEKAMAQDFERKREAFLTQVLEPAVAALKNGDNETVKQIVTGKLGEVFLPVREVMNNLIQLQAEVAKAEYEKSQKAFENFKLVTIISLVLALAIAIGMGIWLMNSIVKPIREAVMVAETVAAGDLTRNIDDSSNDELGSLLQALKKMSDSLSVIVSQVRAGTETIASASSEIAAGNLELSSRTEQQASSLEETAASMEEITSTVKQNADNAKQANVLTGSASEVAERGGRVVSQVVTTMSSINESSKKIVDIISVIDGIAFQTNILALNAAVEAARAGEQGRGFAVVASEVRSLAQRSAAAAKEIKELINNSVEKVEAGSSLVHQAGDTMNEVVESVKRVSDIVAEITAASSEQSTGIDQVNQAVIQMDTVTQQNASLVEEAAAAAEALQNQASKLADLVSIFKVNSSNAYQNTSQFGGQLRLRA</sequence>
<dbReference type="PANTHER" id="PTHR43531">
    <property type="entry name" value="PROTEIN ICFG"/>
    <property type="match status" value="1"/>
</dbReference>
<dbReference type="Gene3D" id="1.10.287.950">
    <property type="entry name" value="Methyl-accepting chemotaxis protein"/>
    <property type="match status" value="1"/>
</dbReference>
<evidence type="ECO:0000259" key="14">
    <source>
        <dbReference type="PROSITE" id="PS50885"/>
    </source>
</evidence>
<dbReference type="GO" id="GO:0007165">
    <property type="term" value="P:signal transduction"/>
    <property type="evidence" value="ECO:0007669"/>
    <property type="project" value="UniProtKB-KW"/>
</dbReference>
<dbReference type="SUPFAM" id="SSF58104">
    <property type="entry name" value="Methyl-accepting chemotaxis protein (MCP) signaling domain"/>
    <property type="match status" value="1"/>
</dbReference>
<dbReference type="CDD" id="cd11386">
    <property type="entry name" value="MCP_signal"/>
    <property type="match status" value="1"/>
</dbReference>
<evidence type="ECO:0000256" key="2">
    <source>
        <dbReference type="ARBA" id="ARBA00022475"/>
    </source>
</evidence>
<dbReference type="AlphaFoldDB" id="A0A941DE90"/>
<dbReference type="GO" id="GO:0004888">
    <property type="term" value="F:transmembrane signaling receptor activity"/>
    <property type="evidence" value="ECO:0007669"/>
    <property type="project" value="InterPro"/>
</dbReference>
<dbReference type="InterPro" id="IPR051310">
    <property type="entry name" value="MCP_chemotaxis"/>
</dbReference>
<dbReference type="Pfam" id="PF00015">
    <property type="entry name" value="MCPsignal"/>
    <property type="match status" value="1"/>
</dbReference>
<dbReference type="InterPro" id="IPR003122">
    <property type="entry name" value="Tar_rcpt_lig-bd"/>
</dbReference>
<dbReference type="PROSITE" id="PS50885">
    <property type="entry name" value="HAMP"/>
    <property type="match status" value="1"/>
</dbReference>
<dbReference type="Pfam" id="PF02203">
    <property type="entry name" value="TarH"/>
    <property type="match status" value="1"/>
</dbReference>
<evidence type="ECO:0000256" key="9">
    <source>
        <dbReference type="ARBA" id="ARBA00023224"/>
    </source>
</evidence>
<accession>A0A941DE90</accession>
<evidence type="ECO:0000256" key="4">
    <source>
        <dbReference type="ARBA" id="ARBA00022500"/>
    </source>
</evidence>
<feature type="transmembrane region" description="Helical" evidence="12">
    <location>
        <begin position="12"/>
        <end position="33"/>
    </location>
</feature>
<evidence type="ECO:0000256" key="7">
    <source>
        <dbReference type="ARBA" id="ARBA00022989"/>
    </source>
</evidence>
<evidence type="ECO:0000256" key="8">
    <source>
        <dbReference type="ARBA" id="ARBA00023136"/>
    </source>
</evidence>
<evidence type="ECO:0000256" key="12">
    <source>
        <dbReference type="SAM" id="Phobius"/>
    </source>
</evidence>
<keyword evidence="3" id="KW-0488">Methylation</keyword>
<keyword evidence="8 12" id="KW-0472">Membrane</keyword>
<dbReference type="SMART" id="SM00304">
    <property type="entry name" value="HAMP"/>
    <property type="match status" value="1"/>
</dbReference>
<evidence type="ECO:0000256" key="3">
    <source>
        <dbReference type="ARBA" id="ARBA00022481"/>
    </source>
</evidence>
<keyword evidence="5" id="KW-0997">Cell inner membrane</keyword>
<dbReference type="InterPro" id="IPR003660">
    <property type="entry name" value="HAMP_dom"/>
</dbReference>
<keyword evidence="6 12" id="KW-0812">Transmembrane</keyword>
<evidence type="ECO:0000256" key="6">
    <source>
        <dbReference type="ARBA" id="ARBA00022692"/>
    </source>
</evidence>
<dbReference type="InterPro" id="IPR035440">
    <property type="entry name" value="4HB_MCP_dom_sf"/>
</dbReference>
<comment type="similarity">
    <text evidence="10">Belongs to the methyl-accepting chemotaxis (MCP) protein family.</text>
</comment>
<dbReference type="GO" id="GO:0006935">
    <property type="term" value="P:chemotaxis"/>
    <property type="evidence" value="ECO:0007669"/>
    <property type="project" value="UniProtKB-KW"/>
</dbReference>
<keyword evidence="7 12" id="KW-1133">Transmembrane helix</keyword>
<feature type="domain" description="HAMP" evidence="14">
    <location>
        <begin position="211"/>
        <end position="263"/>
    </location>
</feature>
<dbReference type="EMBL" id="JAGSPM010000006">
    <property type="protein sequence ID" value="MBR7747193.1"/>
    <property type="molecule type" value="Genomic_DNA"/>
</dbReference>
<dbReference type="SMART" id="SM00283">
    <property type="entry name" value="MA"/>
    <property type="match status" value="1"/>
</dbReference>
<feature type="transmembrane region" description="Helical" evidence="12">
    <location>
        <begin position="189"/>
        <end position="210"/>
    </location>
</feature>
<organism evidence="15 16">
    <name type="scientific">Undibacterium baiyunense</name>
    <dbReference type="NCBI Taxonomy" id="2828731"/>
    <lineage>
        <taxon>Bacteria</taxon>
        <taxon>Pseudomonadati</taxon>
        <taxon>Pseudomonadota</taxon>
        <taxon>Betaproteobacteria</taxon>
        <taxon>Burkholderiales</taxon>
        <taxon>Oxalobacteraceae</taxon>
        <taxon>Undibacterium</taxon>
    </lineage>
</organism>
<dbReference type="SUPFAM" id="SSF47170">
    <property type="entry name" value="Aspartate receptor, ligand-binding domain"/>
    <property type="match status" value="1"/>
</dbReference>
<name>A0A941DE90_9BURK</name>
<gene>
    <name evidence="15" type="ORF">KDM92_11415</name>
</gene>
<keyword evidence="2" id="KW-1003">Cell membrane</keyword>
<feature type="domain" description="Methyl-accepting transducer" evidence="13">
    <location>
        <begin position="268"/>
        <end position="497"/>
    </location>
</feature>
<evidence type="ECO:0000256" key="5">
    <source>
        <dbReference type="ARBA" id="ARBA00022519"/>
    </source>
</evidence>
<dbReference type="PROSITE" id="PS50111">
    <property type="entry name" value="CHEMOTAXIS_TRANSDUC_2"/>
    <property type="match status" value="1"/>
</dbReference>
<keyword evidence="9 11" id="KW-0807">Transducer</keyword>
<dbReference type="InterPro" id="IPR004090">
    <property type="entry name" value="Chemotax_Me-accpt_rcpt"/>
</dbReference>
<reference evidence="15 16" key="1">
    <citation type="submission" date="2021-04" db="EMBL/GenBank/DDBJ databases">
        <title>novel species isolated from subtropical streams in China.</title>
        <authorList>
            <person name="Lu H."/>
        </authorList>
    </citation>
    <scope>NUCLEOTIDE SEQUENCE [LARGE SCALE GENOMIC DNA]</scope>
    <source>
        <strain evidence="15 16">BYS107W</strain>
    </source>
</reference>
<dbReference type="FunFam" id="1.10.287.950:FF:000001">
    <property type="entry name" value="Methyl-accepting chemotaxis sensory transducer"/>
    <property type="match status" value="1"/>
</dbReference>
<evidence type="ECO:0000256" key="11">
    <source>
        <dbReference type="PROSITE-ProRule" id="PRU00284"/>
    </source>
</evidence>
<proteinExistence type="inferred from homology"/>
<evidence type="ECO:0000313" key="16">
    <source>
        <dbReference type="Proteomes" id="UP000680158"/>
    </source>
</evidence>